<comment type="caution">
    <text evidence="1">The sequence shown here is derived from an EMBL/GenBank/DDBJ whole genome shotgun (WGS) entry which is preliminary data.</text>
</comment>
<name>A0A9X3XI19_9CLOT</name>
<sequence>MLIKTRDNMKLIDIRMLSIKEERLIVRRYILEGTYGFNFFFSRNTIELGNYENE</sequence>
<gene>
    <name evidence="1" type="ORF">NE398_00725</name>
</gene>
<protein>
    <submittedName>
        <fullName evidence="1">Uncharacterized protein</fullName>
    </submittedName>
</protein>
<dbReference type="EMBL" id="JAMRYU010000001">
    <property type="protein sequence ID" value="MDC4238696.1"/>
    <property type="molecule type" value="Genomic_DNA"/>
</dbReference>
<dbReference type="Proteomes" id="UP001141183">
    <property type="component" value="Unassembled WGS sequence"/>
</dbReference>
<evidence type="ECO:0000313" key="1">
    <source>
        <dbReference type="EMBL" id="MDC4238696.1"/>
    </source>
</evidence>
<reference evidence="1" key="1">
    <citation type="submission" date="2022-05" db="EMBL/GenBank/DDBJ databases">
        <title>Draft genome sequence of Clostridium tertium strain CP3 isolated from Peru.</title>
        <authorList>
            <person name="Hurtado R."/>
            <person name="Lima L."/>
            <person name="Sousa T."/>
            <person name="Jaiswal A.K."/>
            <person name="Tiwari S."/>
            <person name="Maturrano L."/>
            <person name="Brenig B."/>
            <person name="Azevedo V."/>
        </authorList>
    </citation>
    <scope>NUCLEOTIDE SEQUENCE</scope>
    <source>
        <strain evidence="1">CP3</strain>
    </source>
</reference>
<organism evidence="1 2">
    <name type="scientific">Clostridium tertium</name>
    <dbReference type="NCBI Taxonomy" id="1559"/>
    <lineage>
        <taxon>Bacteria</taxon>
        <taxon>Bacillati</taxon>
        <taxon>Bacillota</taxon>
        <taxon>Clostridia</taxon>
        <taxon>Eubacteriales</taxon>
        <taxon>Clostridiaceae</taxon>
        <taxon>Clostridium</taxon>
    </lineage>
</organism>
<dbReference type="AlphaFoldDB" id="A0A9X3XI19"/>
<accession>A0A9X3XI19</accession>
<dbReference type="RefSeq" id="WP_272469970.1">
    <property type="nucleotide sequence ID" value="NZ_CAXSLY010000003.1"/>
</dbReference>
<keyword evidence="2" id="KW-1185">Reference proteome</keyword>
<evidence type="ECO:0000313" key="2">
    <source>
        <dbReference type="Proteomes" id="UP001141183"/>
    </source>
</evidence>
<proteinExistence type="predicted"/>